<evidence type="ECO:0000256" key="4">
    <source>
        <dbReference type="ARBA" id="ARBA00023002"/>
    </source>
</evidence>
<dbReference type="RefSeq" id="WP_235824197.1">
    <property type="nucleotide sequence ID" value="NZ_ONZG01000017.1"/>
</dbReference>
<gene>
    <name evidence="6" type="primary">yvdP</name>
    <name evidence="6" type="ORF">TRM7615_04737</name>
</gene>
<name>A0A2R8CFG1_9RHOB</name>
<keyword evidence="4 6" id="KW-0560">Oxidoreductase</keyword>
<keyword evidence="7" id="KW-1185">Reference proteome</keyword>
<dbReference type="PANTHER" id="PTHR42973:SF39">
    <property type="entry name" value="FAD-BINDING PCMH-TYPE DOMAIN-CONTAINING PROTEIN"/>
    <property type="match status" value="1"/>
</dbReference>
<evidence type="ECO:0000256" key="1">
    <source>
        <dbReference type="ARBA" id="ARBA00001974"/>
    </source>
</evidence>
<keyword evidence="2" id="KW-0285">Flavoprotein</keyword>
<feature type="domain" description="Berberine/berberine-like" evidence="5">
    <location>
        <begin position="131"/>
        <end position="174"/>
    </location>
</feature>
<dbReference type="InterPro" id="IPR050416">
    <property type="entry name" value="FAD-linked_Oxidoreductase"/>
</dbReference>
<dbReference type="Pfam" id="PF08031">
    <property type="entry name" value="BBE"/>
    <property type="match status" value="1"/>
</dbReference>
<reference evidence="7" key="1">
    <citation type="submission" date="2018-03" db="EMBL/GenBank/DDBJ databases">
        <authorList>
            <person name="Rodrigo-Torres L."/>
            <person name="Arahal R. D."/>
            <person name="Lucena T."/>
        </authorList>
    </citation>
    <scope>NUCLEOTIDE SEQUENCE [LARGE SCALE GENOMIC DNA]</scope>
    <source>
        <strain evidence="7">CECT 7615</strain>
    </source>
</reference>
<dbReference type="EMBL" id="ONZG01000017">
    <property type="protein sequence ID" value="SPJ31194.1"/>
    <property type="molecule type" value="Genomic_DNA"/>
</dbReference>
<proteinExistence type="predicted"/>
<dbReference type="Proteomes" id="UP000244898">
    <property type="component" value="Unassembled WGS sequence"/>
</dbReference>
<dbReference type="AlphaFoldDB" id="A0A2R8CFG1"/>
<dbReference type="GO" id="GO:0016491">
    <property type="term" value="F:oxidoreductase activity"/>
    <property type="evidence" value="ECO:0007669"/>
    <property type="project" value="UniProtKB-KW"/>
</dbReference>
<evidence type="ECO:0000313" key="7">
    <source>
        <dbReference type="Proteomes" id="UP000244898"/>
    </source>
</evidence>
<accession>A0A2R8CFG1</accession>
<evidence type="ECO:0000256" key="2">
    <source>
        <dbReference type="ARBA" id="ARBA00022630"/>
    </source>
</evidence>
<evidence type="ECO:0000256" key="3">
    <source>
        <dbReference type="ARBA" id="ARBA00022827"/>
    </source>
</evidence>
<keyword evidence="3" id="KW-0274">FAD</keyword>
<dbReference type="InterPro" id="IPR012951">
    <property type="entry name" value="BBE"/>
</dbReference>
<dbReference type="EC" id="1.21.-.-" evidence="6"/>
<dbReference type="PANTHER" id="PTHR42973">
    <property type="entry name" value="BINDING OXIDOREDUCTASE, PUTATIVE (AFU_ORTHOLOGUE AFUA_1G17690)-RELATED"/>
    <property type="match status" value="1"/>
</dbReference>
<dbReference type="Gene3D" id="3.40.462.20">
    <property type="match status" value="1"/>
</dbReference>
<evidence type="ECO:0000259" key="5">
    <source>
        <dbReference type="Pfam" id="PF08031"/>
    </source>
</evidence>
<comment type="cofactor">
    <cofactor evidence="1">
        <name>FAD</name>
        <dbReference type="ChEBI" id="CHEBI:57692"/>
    </cofactor>
</comment>
<evidence type="ECO:0000313" key="6">
    <source>
        <dbReference type="EMBL" id="SPJ31194.1"/>
    </source>
</evidence>
<dbReference type="GO" id="GO:0050660">
    <property type="term" value="F:flavin adenine dinucleotide binding"/>
    <property type="evidence" value="ECO:0007669"/>
    <property type="project" value="InterPro"/>
</dbReference>
<sequence>MAGLRSLGTPIADVISPHAFVDWQAAFDPLLTPGARNYWKSHDFDALPSDAIQALLDGIATLPDPACEVFIAHIGGAMARVAVNETAYPQRSSHFIMNVHTRWEDPAKDKDCIEWARALYDRMKPYSTGSAYVNFMPEDEERPVTSAYGDNGPRLSQIKGKYDPGNFFRLNHNILPT</sequence>
<organism evidence="6 7">
    <name type="scientific">Falsiruegeria mediterranea M17</name>
    <dbReference type="NCBI Taxonomy" id="1200281"/>
    <lineage>
        <taxon>Bacteria</taxon>
        <taxon>Pseudomonadati</taxon>
        <taxon>Pseudomonadota</taxon>
        <taxon>Alphaproteobacteria</taxon>
        <taxon>Rhodobacterales</taxon>
        <taxon>Roseobacteraceae</taxon>
        <taxon>Falsiruegeria</taxon>
    </lineage>
</organism>
<protein>
    <submittedName>
        <fullName evidence="6">Putative FAD-linked oxidoreductase YvdP</fullName>
        <ecNumber evidence="6">1.21.-.-</ecNumber>
    </submittedName>
</protein>